<name>A0A2K9PKJ9_9FLAO</name>
<dbReference type="EMBL" id="CP025791">
    <property type="protein sequence ID" value="AUP77591.1"/>
    <property type="molecule type" value="Genomic_DNA"/>
</dbReference>
<dbReference type="KEGG" id="fek:C1H87_02200"/>
<dbReference type="Proteomes" id="UP000235826">
    <property type="component" value="Chromosome"/>
</dbReference>
<keyword evidence="2" id="KW-1133">Transmembrane helix</keyword>
<evidence type="ECO:0000313" key="4">
    <source>
        <dbReference type="Proteomes" id="UP000235826"/>
    </source>
</evidence>
<feature type="transmembrane region" description="Helical" evidence="2">
    <location>
        <begin position="6"/>
        <end position="25"/>
    </location>
</feature>
<reference evidence="3 4" key="1">
    <citation type="submission" date="2018-01" db="EMBL/GenBank/DDBJ databases">
        <title>Complete genome sequence of Flavivirga eckloniae ECD14 isolated from seaweed Ecklonia cava.</title>
        <authorList>
            <person name="Lee J.H."/>
            <person name="Baik K.S."/>
            <person name="Seong C.N."/>
        </authorList>
    </citation>
    <scope>NUCLEOTIDE SEQUENCE [LARGE SCALE GENOMIC DNA]</scope>
    <source>
        <strain evidence="3 4">ECD14</strain>
    </source>
</reference>
<dbReference type="AlphaFoldDB" id="A0A2K9PKJ9"/>
<gene>
    <name evidence="3" type="ORF">C1H87_02200</name>
</gene>
<feature type="transmembrane region" description="Helical" evidence="2">
    <location>
        <begin position="92"/>
        <end position="113"/>
    </location>
</feature>
<organism evidence="3 4">
    <name type="scientific">Flavivirga eckloniae</name>
    <dbReference type="NCBI Taxonomy" id="1803846"/>
    <lineage>
        <taxon>Bacteria</taxon>
        <taxon>Pseudomonadati</taxon>
        <taxon>Bacteroidota</taxon>
        <taxon>Flavobacteriia</taxon>
        <taxon>Flavobacteriales</taxon>
        <taxon>Flavobacteriaceae</taxon>
        <taxon>Flavivirga</taxon>
    </lineage>
</organism>
<evidence type="ECO:0000256" key="2">
    <source>
        <dbReference type="SAM" id="Phobius"/>
    </source>
</evidence>
<keyword evidence="2" id="KW-0812">Transmembrane</keyword>
<sequence>MNRIYNILSQLLLLYIGLIFFLEKFKMGVLKIKPYGWYFSNRTLQFSRLITNTSVLPSLFIGVITIWLSVYVSKNEGNIVHLPYDFMLEVNQFNWITLIILFIIAVIGGRYFFKKQTPEQYSQFSIDGREAKDALMYTSYLIWKECAFVKSHRNLYSKLDALINAKGVVNVSKWKASTIIYVRAFNKSVDKRLENQEIIRYALERLSNSLNIPIVRLSDYFFQFNPHIFTSEFRRVSNALEEICLTRKDTASNNCNIQEKRASKVKDFFDIILMLKGFQESIIKHSDLHNFIIGMSDTNGASSALRTYALGFNTILNSNGNDNDKFDKIKFLFHKRRMYPGFDTHISLMNLARLEDLNTATNNTKVEASLKKIYSLNSTKLKATDENAEISKELGNIMSIVDEYISLQRRNLCINFKKYIKREFLDSETPNHRGKIVFLTQGFSTVVNSTIISVLRDFKKEKVLEKIDFRIFLLVDDEDVKNNFEKTRYVRYNFKMNPNLLKDLGGQVMVKAGNFDWLSKRYDKEENRILMLSGAEFFQEDTREKFGYRLINNEKSEDVIEEEMKKLNNNIYRHIILAEDYKKFDRNISDQEVYKDALSRDHLEYLNLYKWREDRVIITGTKIHEKQISRDSYASTSKKTSGNKSKPE</sequence>
<dbReference type="RefSeq" id="WP_102754251.1">
    <property type="nucleotide sequence ID" value="NZ_CP025791.1"/>
</dbReference>
<evidence type="ECO:0000313" key="3">
    <source>
        <dbReference type="EMBL" id="AUP77591.1"/>
    </source>
</evidence>
<dbReference type="OrthoDB" id="9763290at2"/>
<keyword evidence="2" id="KW-0472">Membrane</keyword>
<feature type="transmembrane region" description="Helical" evidence="2">
    <location>
        <begin position="46"/>
        <end position="72"/>
    </location>
</feature>
<keyword evidence="4" id="KW-1185">Reference proteome</keyword>
<protein>
    <submittedName>
        <fullName evidence="3">Uncharacterized protein</fullName>
    </submittedName>
</protein>
<feature type="compositionally biased region" description="Low complexity" evidence="1">
    <location>
        <begin position="635"/>
        <end position="648"/>
    </location>
</feature>
<evidence type="ECO:0000256" key="1">
    <source>
        <dbReference type="SAM" id="MobiDB-lite"/>
    </source>
</evidence>
<accession>A0A2K9PKJ9</accession>
<feature type="region of interest" description="Disordered" evidence="1">
    <location>
        <begin position="629"/>
        <end position="648"/>
    </location>
</feature>
<proteinExistence type="predicted"/>